<dbReference type="Pfam" id="PF12180">
    <property type="entry name" value="EABR"/>
    <property type="match status" value="1"/>
</dbReference>
<dbReference type="Proteomes" id="UP000288216">
    <property type="component" value="Unassembled WGS sequence"/>
</dbReference>
<reference evidence="11 12" key="1">
    <citation type="journal article" date="2018" name="Nat. Ecol. Evol.">
        <title>Shark genomes provide insights into elasmobranch evolution and the origin of vertebrates.</title>
        <authorList>
            <person name="Hara Y"/>
            <person name="Yamaguchi K"/>
            <person name="Onimaru K"/>
            <person name="Kadota M"/>
            <person name="Koyanagi M"/>
            <person name="Keeley SD"/>
            <person name="Tatsumi K"/>
            <person name="Tanaka K"/>
            <person name="Motone F"/>
            <person name="Kageyama Y"/>
            <person name="Nozu R"/>
            <person name="Adachi N"/>
            <person name="Nishimura O"/>
            <person name="Nakagawa R"/>
            <person name="Tanegashima C"/>
            <person name="Kiyatake I"/>
            <person name="Matsumoto R"/>
            <person name="Murakumo K"/>
            <person name="Nishida K"/>
            <person name="Terakita A"/>
            <person name="Kuratani S"/>
            <person name="Sato K"/>
            <person name="Hyodo S Kuraku.S."/>
        </authorList>
    </citation>
    <scope>NUCLEOTIDE SEQUENCE [LARGE SCALE GENOMIC DNA]</scope>
</reference>
<proteinExistence type="predicted"/>
<feature type="compositionally biased region" description="Basic and acidic residues" evidence="9">
    <location>
        <begin position="44"/>
        <end position="56"/>
    </location>
</feature>
<feature type="region of interest" description="Disordered" evidence="9">
    <location>
        <begin position="44"/>
        <end position="72"/>
    </location>
</feature>
<feature type="domain" description="TSG101 and ALIX binding" evidence="10">
    <location>
        <begin position="131"/>
        <end position="164"/>
    </location>
</feature>
<dbReference type="OMA" id="AVMAKCS"/>
<evidence type="ECO:0000256" key="1">
    <source>
        <dbReference type="ARBA" id="ARBA00004114"/>
    </source>
</evidence>
<comment type="subcellular location">
    <subcellularLocation>
        <location evidence="1">Cytoplasm</location>
        <location evidence="1">Cytoskeleton</location>
        <location evidence="1">Microtubule organizing center</location>
        <location evidence="1">Centrosome</location>
        <location evidence="1">Centriole</location>
    </subcellularLocation>
    <subcellularLocation>
        <location evidence="2">Midbody</location>
        <location evidence="2">Midbody ring</location>
    </subcellularLocation>
</comment>
<evidence type="ECO:0000256" key="4">
    <source>
        <dbReference type="ARBA" id="ARBA00023054"/>
    </source>
</evidence>
<dbReference type="Gene3D" id="1.20.5.1180">
    <property type="entry name" value="Geminin coiled-coil domain"/>
    <property type="match status" value="1"/>
</dbReference>
<name>A0A401PGQ0_SCYTO</name>
<sequence>MILKRSLEELTKGQTWERERNRLLEKILALETTKQKQIQELEQKDRQLQTMRDQRSKSGGSEVNALRSQLADKNNDIRKNEQLFKSLSGETENLKNKLSAITLKCKELENNIPPLLPQSQGGSSHEMGTLQIQLKDALEKNQQWLVYDQQREAYVRGLLARIFELEQQNNQLCDSKAEGQLLEDKQKYYDRLLLTAKKDFEAQRDLANQLKLELSDLKKHYEEKGLEVNALNVKLQAEGCSKWKADEEKKCSAEKIQKLQTELENLAVQYEEEKKSSADLLYQIQLLQKTSINQQEEQTRNRMMEQQMQNLTLDFESEKHDRQKLQHQLQKVLKELNQAREQITRLENTQIQDIRLSQPVLYRNGDDEDRLPLPKSNNHLDESFLECPKCKAQYPTSQHRDLLDHVDYCNY</sequence>
<evidence type="ECO:0000259" key="10">
    <source>
        <dbReference type="Pfam" id="PF12180"/>
    </source>
</evidence>
<protein>
    <recommendedName>
        <fullName evidence="7">Centrosomal protein of 55 kDa</fullName>
    </recommendedName>
</protein>
<dbReference type="EMBL" id="BFAA01000448">
    <property type="protein sequence ID" value="GCB72291.1"/>
    <property type="molecule type" value="Genomic_DNA"/>
</dbReference>
<feature type="coiled-coil region" evidence="8">
    <location>
        <begin position="200"/>
        <end position="349"/>
    </location>
</feature>
<dbReference type="InterPro" id="IPR038926">
    <property type="entry name" value="CEP55"/>
</dbReference>
<keyword evidence="5" id="KW-0206">Cytoskeleton</keyword>
<dbReference type="STRING" id="75743.A0A401PGQ0"/>
<dbReference type="FunFam" id="1.20.5.1180:FF:000002">
    <property type="entry name" value="Centrosomal protein of 55 kDa"/>
    <property type="match status" value="1"/>
</dbReference>
<evidence type="ECO:0000256" key="3">
    <source>
        <dbReference type="ARBA" id="ARBA00022490"/>
    </source>
</evidence>
<evidence type="ECO:0000313" key="12">
    <source>
        <dbReference type="Proteomes" id="UP000288216"/>
    </source>
</evidence>
<comment type="caution">
    <text evidence="11">The sequence shown here is derived from an EMBL/GenBank/DDBJ whole genome shotgun (WGS) entry which is preliminary data.</text>
</comment>
<evidence type="ECO:0000313" key="11">
    <source>
        <dbReference type="EMBL" id="GCB72291.1"/>
    </source>
</evidence>
<gene>
    <name evidence="11" type="ORF">scyTo_0001916</name>
</gene>
<dbReference type="PANTHER" id="PTHR31838:SF1">
    <property type="entry name" value="CENTROSOMAL PROTEIN OF 55 KDA"/>
    <property type="match status" value="1"/>
</dbReference>
<evidence type="ECO:0000256" key="5">
    <source>
        <dbReference type="ARBA" id="ARBA00023212"/>
    </source>
</evidence>
<accession>A0A401PGQ0</accession>
<dbReference type="GO" id="GO:0000281">
    <property type="term" value="P:mitotic cytokinesis"/>
    <property type="evidence" value="ECO:0007669"/>
    <property type="project" value="InterPro"/>
</dbReference>
<keyword evidence="3" id="KW-0963">Cytoplasm</keyword>
<evidence type="ECO:0000256" key="2">
    <source>
        <dbReference type="ARBA" id="ARBA00004476"/>
    </source>
</evidence>
<dbReference type="GO" id="GO:0045184">
    <property type="term" value="P:establishment of protein localization"/>
    <property type="evidence" value="ECO:0007669"/>
    <property type="project" value="TreeGrafter"/>
</dbReference>
<evidence type="ECO:0000256" key="7">
    <source>
        <dbReference type="ARBA" id="ARBA00069787"/>
    </source>
</evidence>
<dbReference type="GO" id="GO:0051896">
    <property type="term" value="P:regulation of phosphatidylinositol 3-kinase/protein kinase B signal transduction"/>
    <property type="evidence" value="ECO:0007669"/>
    <property type="project" value="InterPro"/>
</dbReference>
<dbReference type="InterPro" id="IPR022008">
    <property type="entry name" value="EABR"/>
</dbReference>
<evidence type="ECO:0000256" key="8">
    <source>
        <dbReference type="SAM" id="Coils"/>
    </source>
</evidence>
<evidence type="ECO:0000256" key="9">
    <source>
        <dbReference type="SAM" id="MobiDB-lite"/>
    </source>
</evidence>
<keyword evidence="4 8" id="KW-0175">Coiled coil</keyword>
<comment type="function">
    <text evidence="6">Plays a role in mitotic exit and cytokinesis. Recruits PDCD6IP and TSG101 to midbody during cytokinesis. Required for successful completion of cytokinesis. Not required for microtubule nucleation. Plays a role in the development of the brain and kidney.</text>
</comment>
<dbReference type="PANTHER" id="PTHR31838">
    <property type="entry name" value="CENTROSOMAL PROTEIN OF 55 KDA"/>
    <property type="match status" value="1"/>
</dbReference>
<dbReference type="AlphaFoldDB" id="A0A401PGQ0"/>
<keyword evidence="12" id="KW-1185">Reference proteome</keyword>
<organism evidence="11 12">
    <name type="scientific">Scyliorhinus torazame</name>
    <name type="common">Cloudy catshark</name>
    <name type="synonym">Catulus torazame</name>
    <dbReference type="NCBI Taxonomy" id="75743"/>
    <lineage>
        <taxon>Eukaryota</taxon>
        <taxon>Metazoa</taxon>
        <taxon>Chordata</taxon>
        <taxon>Craniata</taxon>
        <taxon>Vertebrata</taxon>
        <taxon>Chondrichthyes</taxon>
        <taxon>Elasmobranchii</taxon>
        <taxon>Galeomorphii</taxon>
        <taxon>Galeoidea</taxon>
        <taxon>Carcharhiniformes</taxon>
        <taxon>Scyliorhinidae</taxon>
        <taxon>Scyliorhinus</taxon>
    </lineage>
</organism>
<dbReference type="GO" id="GO:0005814">
    <property type="term" value="C:centriole"/>
    <property type="evidence" value="ECO:0007669"/>
    <property type="project" value="UniProtKB-SubCell"/>
</dbReference>
<evidence type="ECO:0000256" key="6">
    <source>
        <dbReference type="ARBA" id="ARBA00055531"/>
    </source>
</evidence>
<dbReference type="GO" id="GO:0090543">
    <property type="term" value="C:Flemming body"/>
    <property type="evidence" value="ECO:0007669"/>
    <property type="project" value="UniProtKB-SubCell"/>
</dbReference>
<dbReference type="OrthoDB" id="8441172at2759"/>